<proteinExistence type="predicted"/>
<reference evidence="2 3" key="1">
    <citation type="submission" date="2022-11" db="EMBL/GenBank/DDBJ databases">
        <title>Spartinivicinus poritis sp. nov., isolated from scleractinian coral Porites lutea.</title>
        <authorList>
            <person name="Zhang G."/>
            <person name="Cai L."/>
            <person name="Wei Q."/>
        </authorList>
    </citation>
    <scope>NUCLEOTIDE SEQUENCE [LARGE SCALE GENOMIC DNA]</scope>
    <source>
        <strain evidence="2 3">A2-2</strain>
    </source>
</reference>
<evidence type="ECO:0000313" key="2">
    <source>
        <dbReference type="EMBL" id="MDE1461932.1"/>
    </source>
</evidence>
<accession>A0ABT5U6F6</accession>
<evidence type="ECO:0000259" key="1">
    <source>
        <dbReference type="Pfam" id="PF00534"/>
    </source>
</evidence>
<dbReference type="Proteomes" id="UP001528823">
    <property type="component" value="Unassembled WGS sequence"/>
</dbReference>
<dbReference type="CDD" id="cd03811">
    <property type="entry name" value="GT4_GT28_WabH-like"/>
    <property type="match status" value="1"/>
</dbReference>
<organism evidence="2 3">
    <name type="scientific">Spartinivicinus poritis</name>
    <dbReference type="NCBI Taxonomy" id="2994640"/>
    <lineage>
        <taxon>Bacteria</taxon>
        <taxon>Pseudomonadati</taxon>
        <taxon>Pseudomonadota</taxon>
        <taxon>Gammaproteobacteria</taxon>
        <taxon>Oceanospirillales</taxon>
        <taxon>Zooshikellaceae</taxon>
        <taxon>Spartinivicinus</taxon>
    </lineage>
</organism>
<dbReference type="Gene3D" id="3.40.50.2000">
    <property type="entry name" value="Glycogen Phosphorylase B"/>
    <property type="match status" value="2"/>
</dbReference>
<dbReference type="InterPro" id="IPR001296">
    <property type="entry name" value="Glyco_trans_1"/>
</dbReference>
<sequence length="375" mass="42351">MNQPHVLQLCHGYEPPFLDVARQYAGLFADTPYKVTTVYLTGEFSDQVANESASDEVFFLENTSRDVRGLKRKQIKQLQRICEQRQFSFAIAHRFKPLYICSHIPDLFTVGVHHAFGDYQRKTRRWFVNRRQQRLALLGVSNAVRDDIRHCLPHWSSDRIQTLYNRVDYEQLKANLVEREAARKFLGLTQDQYVFANVGRLHPDKDQATLLKAFALIAGQLPNAVLAILGQGRLESELKQLAQSLGIAKQVLFLGMVPEAAQYYKAFDSFILTSDHEPFGMVLLEAMAAGLPVIATDCGGGKEVVEGCGQLFPLGDAQQLASHMTQIYGLSSQDKTVLADKMDAKVTENFSYSVVKDHFWQLPFIKPYAMKMGVA</sequence>
<dbReference type="RefSeq" id="WP_274688291.1">
    <property type="nucleotide sequence ID" value="NZ_JAPMOU010000007.1"/>
</dbReference>
<dbReference type="PANTHER" id="PTHR12526">
    <property type="entry name" value="GLYCOSYLTRANSFERASE"/>
    <property type="match status" value="1"/>
</dbReference>
<gene>
    <name evidence="2" type="ORF">ORQ98_08105</name>
</gene>
<feature type="domain" description="Glycosyl transferase family 1" evidence="1">
    <location>
        <begin position="179"/>
        <end position="328"/>
    </location>
</feature>
<dbReference type="Pfam" id="PF00534">
    <property type="entry name" value="Glycos_transf_1"/>
    <property type="match status" value="1"/>
</dbReference>
<protein>
    <submittedName>
        <fullName evidence="2">Glycosyltransferase</fullName>
    </submittedName>
</protein>
<dbReference type="PANTHER" id="PTHR12526:SF637">
    <property type="entry name" value="GLYCOSYLTRANSFERASE EPSF-RELATED"/>
    <property type="match status" value="1"/>
</dbReference>
<dbReference type="SUPFAM" id="SSF53756">
    <property type="entry name" value="UDP-Glycosyltransferase/glycogen phosphorylase"/>
    <property type="match status" value="1"/>
</dbReference>
<evidence type="ECO:0000313" key="3">
    <source>
        <dbReference type="Proteomes" id="UP001528823"/>
    </source>
</evidence>
<name>A0ABT5U6F6_9GAMM</name>
<dbReference type="EMBL" id="JAPMOU010000007">
    <property type="protein sequence ID" value="MDE1461932.1"/>
    <property type="molecule type" value="Genomic_DNA"/>
</dbReference>
<comment type="caution">
    <text evidence="2">The sequence shown here is derived from an EMBL/GenBank/DDBJ whole genome shotgun (WGS) entry which is preliminary data.</text>
</comment>
<keyword evidence="3" id="KW-1185">Reference proteome</keyword>